<dbReference type="Proteomes" id="UP001221142">
    <property type="component" value="Unassembled WGS sequence"/>
</dbReference>
<dbReference type="EMBL" id="JARKIF010000019">
    <property type="protein sequence ID" value="KAJ7618404.1"/>
    <property type="molecule type" value="Genomic_DNA"/>
</dbReference>
<reference evidence="2" key="1">
    <citation type="submission" date="2023-03" db="EMBL/GenBank/DDBJ databases">
        <title>Massive genome expansion in bonnet fungi (Mycena s.s.) driven by repeated elements and novel gene families across ecological guilds.</title>
        <authorList>
            <consortium name="Lawrence Berkeley National Laboratory"/>
            <person name="Harder C.B."/>
            <person name="Miyauchi S."/>
            <person name="Viragh M."/>
            <person name="Kuo A."/>
            <person name="Thoen E."/>
            <person name="Andreopoulos B."/>
            <person name="Lu D."/>
            <person name="Skrede I."/>
            <person name="Drula E."/>
            <person name="Henrissat B."/>
            <person name="Morin E."/>
            <person name="Kohler A."/>
            <person name="Barry K."/>
            <person name="LaButti K."/>
            <person name="Morin E."/>
            <person name="Salamov A."/>
            <person name="Lipzen A."/>
            <person name="Mereny Z."/>
            <person name="Hegedus B."/>
            <person name="Baldrian P."/>
            <person name="Stursova M."/>
            <person name="Weitz H."/>
            <person name="Taylor A."/>
            <person name="Grigoriev I.V."/>
            <person name="Nagy L.G."/>
            <person name="Martin F."/>
            <person name="Kauserud H."/>
        </authorList>
    </citation>
    <scope>NUCLEOTIDE SEQUENCE</scope>
    <source>
        <strain evidence="2">9284</strain>
    </source>
</reference>
<keyword evidence="3" id="KW-1185">Reference proteome</keyword>
<evidence type="ECO:0000259" key="1">
    <source>
        <dbReference type="Pfam" id="PF20415"/>
    </source>
</evidence>
<feature type="domain" description="DUF6699" evidence="1">
    <location>
        <begin position="6"/>
        <end position="132"/>
    </location>
</feature>
<feature type="non-terminal residue" evidence="2">
    <location>
        <position position="1"/>
    </location>
</feature>
<dbReference type="AlphaFoldDB" id="A0AAD7BDR5"/>
<protein>
    <recommendedName>
        <fullName evidence="1">DUF6699 domain-containing protein</fullName>
    </recommendedName>
</protein>
<sequence>WPVFMPPGMAQATRSGLATPTAPFLDAVATYPPACNLVVIFEAPQLMHWQQRWGPIRVPVHTRWVTVRDVLDAIYAYVGQPLLQADLLAISPQERGKVETASARRQRMSSPFARTEFLRADVFEEWVFFGGVMPVDVRGNETLAVLRLVPG</sequence>
<feature type="non-terminal residue" evidence="2">
    <location>
        <position position="151"/>
    </location>
</feature>
<evidence type="ECO:0000313" key="2">
    <source>
        <dbReference type="EMBL" id="KAJ7618404.1"/>
    </source>
</evidence>
<proteinExistence type="predicted"/>
<accession>A0AAD7BDR5</accession>
<name>A0AAD7BDR5_9AGAR</name>
<gene>
    <name evidence="2" type="ORF">FB45DRAFT_715639</name>
</gene>
<comment type="caution">
    <text evidence="2">The sequence shown here is derived from an EMBL/GenBank/DDBJ whole genome shotgun (WGS) entry which is preliminary data.</text>
</comment>
<evidence type="ECO:0000313" key="3">
    <source>
        <dbReference type="Proteomes" id="UP001221142"/>
    </source>
</evidence>
<organism evidence="2 3">
    <name type="scientific">Roridomyces roridus</name>
    <dbReference type="NCBI Taxonomy" id="1738132"/>
    <lineage>
        <taxon>Eukaryota</taxon>
        <taxon>Fungi</taxon>
        <taxon>Dikarya</taxon>
        <taxon>Basidiomycota</taxon>
        <taxon>Agaricomycotina</taxon>
        <taxon>Agaricomycetes</taxon>
        <taxon>Agaricomycetidae</taxon>
        <taxon>Agaricales</taxon>
        <taxon>Marasmiineae</taxon>
        <taxon>Mycenaceae</taxon>
        <taxon>Roridomyces</taxon>
    </lineage>
</organism>
<dbReference type="InterPro" id="IPR046522">
    <property type="entry name" value="DUF6699"/>
</dbReference>
<dbReference type="Pfam" id="PF20415">
    <property type="entry name" value="DUF6699"/>
    <property type="match status" value="1"/>
</dbReference>